<comment type="caution">
    <text evidence="1">The sequence shown here is derived from an EMBL/GenBank/DDBJ whole genome shotgun (WGS) entry which is preliminary data.</text>
</comment>
<organism evidence="1 2">
    <name type="scientific">Duganella vulcania</name>
    <dbReference type="NCBI Taxonomy" id="2692166"/>
    <lineage>
        <taxon>Bacteria</taxon>
        <taxon>Pseudomonadati</taxon>
        <taxon>Pseudomonadota</taxon>
        <taxon>Betaproteobacteria</taxon>
        <taxon>Burkholderiales</taxon>
        <taxon>Oxalobacteraceae</taxon>
        <taxon>Telluria group</taxon>
        <taxon>Duganella</taxon>
    </lineage>
</organism>
<evidence type="ECO:0000313" key="2">
    <source>
        <dbReference type="Proteomes" id="UP000447355"/>
    </source>
</evidence>
<protein>
    <submittedName>
        <fullName evidence="1">Uncharacterized protein</fullName>
    </submittedName>
</protein>
<name>A0A845GT59_9BURK</name>
<evidence type="ECO:0000313" key="1">
    <source>
        <dbReference type="EMBL" id="MYM95739.1"/>
    </source>
</evidence>
<proteinExistence type="predicted"/>
<sequence length="390" mass="43365">MPVVDRVLAKYVNVPPPAPQLAGQINGMLRLPANSGVLNALLSTAADPLVPLVTTTAQLDTLIKTVRGTGGSIDMLPERVIAVLAAINSYAPNLVTGPRDIVLHLDGVAVGFMHIADPLFHKLLNALAAVAPGSPGLQAYIQSVTFRRLREILREVREPYLQSALEIIGRFHGTPHAAQLERAFLPSWAKVFSYCPPNGTMTATIRFNAALLTDHVRKHVFYEEVNGARTPDAEEPYRWMDFLDYYSRVTRSWMLPFFPHTPLLTLFRNGNVELPHLAKTKPAKEYFMLLLSGSQRLRDDFRTTKRVELDYERVAIRTILHGRKFVHYTNGNAIFVTSVLNGLYVMARFVDPAPTDTSGDFAISTAYIPSAIDLAQQLLQWAPVTVWNLA</sequence>
<gene>
    <name evidence="1" type="ORF">GTP90_17915</name>
</gene>
<dbReference type="RefSeq" id="WP_161084839.1">
    <property type="nucleotide sequence ID" value="NZ_WWCX01000032.1"/>
</dbReference>
<accession>A0A845GT59</accession>
<dbReference type="Proteomes" id="UP000447355">
    <property type="component" value="Unassembled WGS sequence"/>
</dbReference>
<reference evidence="1" key="1">
    <citation type="submission" date="2019-12" db="EMBL/GenBank/DDBJ databases">
        <title>Novel species isolated from a subtropical stream in China.</title>
        <authorList>
            <person name="Lu H."/>
        </authorList>
    </citation>
    <scope>NUCLEOTIDE SEQUENCE [LARGE SCALE GENOMIC DNA]</scope>
    <source>
        <strain evidence="1">FT81W</strain>
    </source>
</reference>
<dbReference type="EMBL" id="WWCX01000032">
    <property type="protein sequence ID" value="MYM95739.1"/>
    <property type="molecule type" value="Genomic_DNA"/>
</dbReference>
<dbReference type="AlphaFoldDB" id="A0A845GT59"/>